<dbReference type="OMA" id="WEFYEAN"/>
<dbReference type="AlphaFoldDB" id="D6RNC1"/>
<reference evidence="4 5" key="1">
    <citation type="journal article" date="2010" name="Proc. Natl. Acad. Sci. U.S.A.">
        <title>Insights into evolution of multicellular fungi from the assembled chromosomes of the mushroom Coprinopsis cinerea (Coprinus cinereus).</title>
        <authorList>
            <person name="Stajich J.E."/>
            <person name="Wilke S.K."/>
            <person name="Ahren D."/>
            <person name="Au C.H."/>
            <person name="Birren B.W."/>
            <person name="Borodovsky M."/>
            <person name="Burns C."/>
            <person name="Canback B."/>
            <person name="Casselton L.A."/>
            <person name="Cheng C.K."/>
            <person name="Deng J."/>
            <person name="Dietrich F.S."/>
            <person name="Fargo D.C."/>
            <person name="Farman M.L."/>
            <person name="Gathman A.C."/>
            <person name="Goldberg J."/>
            <person name="Guigo R."/>
            <person name="Hoegger P.J."/>
            <person name="Hooker J.B."/>
            <person name="Huggins A."/>
            <person name="James T.Y."/>
            <person name="Kamada T."/>
            <person name="Kilaru S."/>
            <person name="Kodira C."/>
            <person name="Kues U."/>
            <person name="Kupfer D."/>
            <person name="Kwan H.S."/>
            <person name="Lomsadze A."/>
            <person name="Li W."/>
            <person name="Lilly W.W."/>
            <person name="Ma L.J."/>
            <person name="Mackey A.J."/>
            <person name="Manning G."/>
            <person name="Martin F."/>
            <person name="Muraguchi H."/>
            <person name="Natvig D.O."/>
            <person name="Palmerini H."/>
            <person name="Ramesh M.A."/>
            <person name="Rehmeyer C.J."/>
            <person name="Roe B.A."/>
            <person name="Shenoy N."/>
            <person name="Stanke M."/>
            <person name="Ter-Hovhannisyan V."/>
            <person name="Tunlid A."/>
            <person name="Velagapudi R."/>
            <person name="Vision T.J."/>
            <person name="Zeng Q."/>
            <person name="Zolan M.E."/>
            <person name="Pukkila P.J."/>
        </authorList>
    </citation>
    <scope>NUCLEOTIDE SEQUENCE [LARGE SCALE GENOMIC DNA]</scope>
    <source>
        <strain evidence="5">Okayama-7 / 130 / ATCC MYA-4618 / FGSC 9003</strain>
    </source>
</reference>
<organism evidence="4 5">
    <name type="scientific">Coprinopsis cinerea (strain Okayama-7 / 130 / ATCC MYA-4618 / FGSC 9003)</name>
    <name type="common">Inky cap fungus</name>
    <name type="synonym">Hormographiella aspergillata</name>
    <dbReference type="NCBI Taxonomy" id="240176"/>
    <lineage>
        <taxon>Eukaryota</taxon>
        <taxon>Fungi</taxon>
        <taxon>Dikarya</taxon>
        <taxon>Basidiomycota</taxon>
        <taxon>Agaricomycotina</taxon>
        <taxon>Agaricomycetes</taxon>
        <taxon>Agaricomycetidae</taxon>
        <taxon>Agaricales</taxon>
        <taxon>Agaricineae</taxon>
        <taxon>Psathyrellaceae</taxon>
        <taxon>Coprinopsis</taxon>
    </lineage>
</organism>
<name>D6RNC1_COPC7</name>
<sequence length="343" mass="38375">MPTVQPGGKVLVTGANGYIAMWVIKLLLERGYSVRGTVRSADRIPYLRDRFKSYGEKLKVVVVSDITEEGAFDEAVKDVDGIQHIASPVPETVEDPDALITPAVQGTIGILKSALKNGTRIKRIVITSSCAAIVDNFPHPMTFNEDHWNEGGIKEVEEKGKDASRNAKYRASKVLSEKAAWKLYNDHKDTVGWDLTVLNPAFVFGPPIHEVRSPTTLNSSMQGFWDNVISVDSPKSWEALSFGASWVDVRDVALSHVLALEKEEAGGQRIILSEGPFIWQDWIDVAHKIQASGRELPKGFPDIERIYMLKFDASKGERILGIKYRTKEESWRDILEDLEERGW</sequence>
<evidence type="ECO:0000256" key="2">
    <source>
        <dbReference type="ARBA" id="ARBA00023445"/>
    </source>
</evidence>
<dbReference type="Proteomes" id="UP000001861">
    <property type="component" value="Unassembled WGS sequence"/>
</dbReference>
<dbReference type="STRING" id="240176.D6RNC1"/>
<evidence type="ECO:0000313" key="4">
    <source>
        <dbReference type="EMBL" id="EFI27543.1"/>
    </source>
</evidence>
<dbReference type="Pfam" id="PF01370">
    <property type="entry name" value="Epimerase"/>
    <property type="match status" value="1"/>
</dbReference>
<dbReference type="InterPro" id="IPR001509">
    <property type="entry name" value="Epimerase_deHydtase"/>
</dbReference>
<dbReference type="VEuPathDB" id="FungiDB:CC1G_15580"/>
<dbReference type="EMBL" id="AACS02000006">
    <property type="protein sequence ID" value="EFI27543.1"/>
    <property type="molecule type" value="Genomic_DNA"/>
</dbReference>
<dbReference type="CDD" id="cd05227">
    <property type="entry name" value="AR_SDR_e"/>
    <property type="match status" value="1"/>
</dbReference>
<dbReference type="eggNOG" id="KOG1502">
    <property type="taxonomic scope" value="Eukaryota"/>
</dbReference>
<feature type="domain" description="NAD-dependent epimerase/dehydratase" evidence="3">
    <location>
        <begin position="10"/>
        <end position="268"/>
    </location>
</feature>
<dbReference type="GeneID" id="9379590"/>
<accession>D6RNC1</accession>
<evidence type="ECO:0000313" key="5">
    <source>
        <dbReference type="Proteomes" id="UP000001861"/>
    </source>
</evidence>
<dbReference type="PANTHER" id="PTHR10366:SF564">
    <property type="entry name" value="STEROL-4-ALPHA-CARBOXYLATE 3-DEHYDROGENASE, DECARBOXYLATING"/>
    <property type="match status" value="1"/>
</dbReference>
<dbReference type="PANTHER" id="PTHR10366">
    <property type="entry name" value="NAD DEPENDENT EPIMERASE/DEHYDRATASE"/>
    <property type="match status" value="1"/>
</dbReference>
<dbReference type="InParanoid" id="D6RNC1"/>
<evidence type="ECO:0000256" key="1">
    <source>
        <dbReference type="ARBA" id="ARBA00023002"/>
    </source>
</evidence>
<dbReference type="OrthoDB" id="2735536at2759"/>
<comment type="caution">
    <text evidence="4">The sequence shown here is derived from an EMBL/GenBank/DDBJ whole genome shotgun (WGS) entry which is preliminary data.</text>
</comment>
<keyword evidence="1" id="KW-0560">Oxidoreductase</keyword>
<dbReference type="KEGG" id="cci:CC1G_15580"/>
<proteinExistence type="inferred from homology"/>
<dbReference type="SUPFAM" id="SSF51735">
    <property type="entry name" value="NAD(P)-binding Rossmann-fold domains"/>
    <property type="match status" value="1"/>
</dbReference>
<evidence type="ECO:0000259" key="3">
    <source>
        <dbReference type="Pfam" id="PF01370"/>
    </source>
</evidence>
<dbReference type="InterPro" id="IPR050425">
    <property type="entry name" value="NAD(P)_dehydrat-like"/>
</dbReference>
<keyword evidence="5" id="KW-1185">Reference proteome</keyword>
<protein>
    <submittedName>
        <fullName evidence="4">D-lactaldehyde dehydrogenase</fullName>
    </submittedName>
</protein>
<dbReference type="HOGENOM" id="CLU_007383_9_2_1"/>
<dbReference type="RefSeq" id="XP_002911037.1">
    <property type="nucleotide sequence ID" value="XM_002910991.1"/>
</dbReference>
<dbReference type="InterPro" id="IPR036291">
    <property type="entry name" value="NAD(P)-bd_dom_sf"/>
</dbReference>
<dbReference type="GO" id="GO:0016616">
    <property type="term" value="F:oxidoreductase activity, acting on the CH-OH group of donors, NAD or NADP as acceptor"/>
    <property type="evidence" value="ECO:0007669"/>
    <property type="project" value="TreeGrafter"/>
</dbReference>
<comment type="similarity">
    <text evidence="2">Belongs to the NAD(P)-dependent epimerase/dehydratase family. Dihydroflavonol-4-reductase subfamily.</text>
</comment>
<dbReference type="Gene3D" id="3.40.50.720">
    <property type="entry name" value="NAD(P)-binding Rossmann-like Domain"/>
    <property type="match status" value="1"/>
</dbReference>
<dbReference type="FunCoup" id="D6RNC1">
    <property type="interactions" value="57"/>
</dbReference>
<gene>
    <name evidence="4" type="ORF">CC1G_15580</name>
</gene>